<evidence type="ECO:0000313" key="4">
    <source>
        <dbReference type="Proteomes" id="UP000030671"/>
    </source>
</evidence>
<keyword evidence="1" id="KW-0560">Oxidoreductase</keyword>
<dbReference type="GeneID" id="20673417"/>
<dbReference type="PROSITE" id="PS51471">
    <property type="entry name" value="FE2OG_OXY"/>
    <property type="match status" value="1"/>
</dbReference>
<organism evidence="3 4">
    <name type="scientific">Heterobasidion irregulare (strain TC 32-1)</name>
    <dbReference type="NCBI Taxonomy" id="747525"/>
    <lineage>
        <taxon>Eukaryota</taxon>
        <taxon>Fungi</taxon>
        <taxon>Dikarya</taxon>
        <taxon>Basidiomycota</taxon>
        <taxon>Agaricomycotina</taxon>
        <taxon>Agaricomycetes</taxon>
        <taxon>Russulales</taxon>
        <taxon>Bondarzewiaceae</taxon>
        <taxon>Heterobasidion</taxon>
        <taxon>Heterobasidion annosum species complex</taxon>
    </lineage>
</organism>
<dbReference type="Proteomes" id="UP000030671">
    <property type="component" value="Unassembled WGS sequence"/>
</dbReference>
<dbReference type="RefSeq" id="XP_009546201.1">
    <property type="nucleotide sequence ID" value="XM_009547906.1"/>
</dbReference>
<dbReference type="InterPro" id="IPR026992">
    <property type="entry name" value="DIOX_N"/>
</dbReference>
<feature type="domain" description="Fe2OG dioxygenase" evidence="2">
    <location>
        <begin position="180"/>
        <end position="298"/>
    </location>
</feature>
<dbReference type="GO" id="GO:0046872">
    <property type="term" value="F:metal ion binding"/>
    <property type="evidence" value="ECO:0007669"/>
    <property type="project" value="UniProtKB-KW"/>
</dbReference>
<dbReference type="InterPro" id="IPR044861">
    <property type="entry name" value="IPNS-like_FE2OG_OXY"/>
</dbReference>
<dbReference type="SUPFAM" id="SSF51197">
    <property type="entry name" value="Clavaminate synthase-like"/>
    <property type="match status" value="1"/>
</dbReference>
<reference evidence="3 4" key="1">
    <citation type="journal article" date="2012" name="New Phytol.">
        <title>Insight into trade-off between wood decay and parasitism from the genome of a fungal forest pathogen.</title>
        <authorList>
            <person name="Olson A."/>
            <person name="Aerts A."/>
            <person name="Asiegbu F."/>
            <person name="Belbahri L."/>
            <person name="Bouzid O."/>
            <person name="Broberg A."/>
            <person name="Canback B."/>
            <person name="Coutinho P.M."/>
            <person name="Cullen D."/>
            <person name="Dalman K."/>
            <person name="Deflorio G."/>
            <person name="van Diepen L.T."/>
            <person name="Dunand C."/>
            <person name="Duplessis S."/>
            <person name="Durling M."/>
            <person name="Gonthier P."/>
            <person name="Grimwood J."/>
            <person name="Fossdal C.G."/>
            <person name="Hansson D."/>
            <person name="Henrissat B."/>
            <person name="Hietala A."/>
            <person name="Himmelstrand K."/>
            <person name="Hoffmeister D."/>
            <person name="Hogberg N."/>
            <person name="James T.Y."/>
            <person name="Karlsson M."/>
            <person name="Kohler A."/>
            <person name="Kues U."/>
            <person name="Lee Y.H."/>
            <person name="Lin Y.C."/>
            <person name="Lind M."/>
            <person name="Lindquist E."/>
            <person name="Lombard V."/>
            <person name="Lucas S."/>
            <person name="Lunden K."/>
            <person name="Morin E."/>
            <person name="Murat C."/>
            <person name="Park J."/>
            <person name="Raffaello T."/>
            <person name="Rouze P."/>
            <person name="Salamov A."/>
            <person name="Schmutz J."/>
            <person name="Solheim H."/>
            <person name="Stahlberg J."/>
            <person name="Velez H."/>
            <person name="de Vries R.P."/>
            <person name="Wiebenga A."/>
            <person name="Woodward S."/>
            <person name="Yakovlev I."/>
            <person name="Garbelotto M."/>
            <person name="Martin F."/>
            <person name="Grigoriev I.V."/>
            <person name="Stenlid J."/>
        </authorList>
    </citation>
    <scope>NUCLEOTIDE SEQUENCE [LARGE SCALE GENOMIC DNA]</scope>
    <source>
        <strain evidence="3 4">TC 32-1</strain>
    </source>
</reference>
<dbReference type="OrthoDB" id="288590at2759"/>
<dbReference type="Gene3D" id="2.60.120.330">
    <property type="entry name" value="B-lactam Antibiotic, Isopenicillin N Synthase, Chain"/>
    <property type="match status" value="1"/>
</dbReference>
<name>W4K740_HETIT</name>
<dbReference type="Pfam" id="PF14226">
    <property type="entry name" value="DIOX_N"/>
    <property type="match status" value="1"/>
</dbReference>
<evidence type="ECO:0000313" key="3">
    <source>
        <dbReference type="EMBL" id="ETW81569.1"/>
    </source>
</evidence>
<proteinExistence type="inferred from homology"/>
<evidence type="ECO:0000256" key="1">
    <source>
        <dbReference type="RuleBase" id="RU003682"/>
    </source>
</evidence>
<keyword evidence="1" id="KW-0479">Metal-binding</keyword>
<keyword evidence="4" id="KW-1185">Reference proteome</keyword>
<keyword evidence="1" id="KW-0408">Iron</keyword>
<dbReference type="Pfam" id="PF03171">
    <property type="entry name" value="2OG-FeII_Oxy"/>
    <property type="match status" value="1"/>
</dbReference>
<dbReference type="PANTHER" id="PTHR47990">
    <property type="entry name" value="2-OXOGLUTARATE (2OG) AND FE(II)-DEPENDENT OXYGENASE SUPERFAMILY PROTEIN-RELATED"/>
    <property type="match status" value="1"/>
</dbReference>
<evidence type="ECO:0000259" key="2">
    <source>
        <dbReference type="PROSITE" id="PS51471"/>
    </source>
</evidence>
<dbReference type="EMBL" id="KI925458">
    <property type="protein sequence ID" value="ETW81569.1"/>
    <property type="molecule type" value="Genomic_DNA"/>
</dbReference>
<dbReference type="InParanoid" id="W4K740"/>
<dbReference type="HOGENOM" id="CLU_010119_6_0_1"/>
<sequence>MSSDLSAKLASALPIISIAPWLDGSDTKGRLSTSAALHAACLEYGFFYLDISAFADPSEPEELARLAHEFFDLPQEEKDKLSLSNQDHARGYARLKENVTNGKADNHEGLDFYRPVEEPDKTKPLWGENQWPTVPTFREKYEAWVDKMKRLGLIVMEAMSVGLGMTQEEWAALRAQVDDSFWVMRVIGYPPLPSDHDGYSCGAHRDYGCLTFLWADPTRDALQVFLPQSFVAIENPGRTPREEGLEQGVWISADPIPGCVVCNIGEMWEIWTKGLYKSTLHRVVHRGSNYRIPFFFEPNFNAYVAPLAAADRIQDSHDARHFPGAEDPPPKKTYAPTVYGDFLMRKVSSNFAAGGGKYGT</sequence>
<dbReference type="InterPro" id="IPR027443">
    <property type="entry name" value="IPNS-like_sf"/>
</dbReference>
<dbReference type="InterPro" id="IPR050231">
    <property type="entry name" value="Iron_ascorbate_oxido_reductase"/>
</dbReference>
<dbReference type="GO" id="GO:0016491">
    <property type="term" value="F:oxidoreductase activity"/>
    <property type="evidence" value="ECO:0007669"/>
    <property type="project" value="UniProtKB-KW"/>
</dbReference>
<dbReference type="AlphaFoldDB" id="W4K740"/>
<comment type="similarity">
    <text evidence="1">Belongs to the iron/ascorbate-dependent oxidoreductase family.</text>
</comment>
<protein>
    <recommendedName>
        <fullName evidence="2">Fe2OG dioxygenase domain-containing protein</fullName>
    </recommendedName>
</protein>
<dbReference type="eggNOG" id="KOG0143">
    <property type="taxonomic scope" value="Eukaryota"/>
</dbReference>
<gene>
    <name evidence="3" type="ORF">HETIRDRAFT_417678</name>
</gene>
<accession>W4K740</accession>
<dbReference type="InterPro" id="IPR005123">
    <property type="entry name" value="Oxoglu/Fe-dep_dioxygenase_dom"/>
</dbReference>
<dbReference type="KEGG" id="hir:HETIRDRAFT_417678"/>